<reference evidence="4" key="1">
    <citation type="journal article" date="2013" name="Nat. Genet.">
        <title>The draft genomes of soft-shell turtle and green sea turtle yield insights into the development and evolution of the turtle-specific body plan.</title>
        <authorList>
            <person name="Wang Z."/>
            <person name="Pascual-Anaya J."/>
            <person name="Zadissa A."/>
            <person name="Li W."/>
            <person name="Niimura Y."/>
            <person name="Huang Z."/>
            <person name="Li C."/>
            <person name="White S."/>
            <person name="Xiong Z."/>
            <person name="Fang D."/>
            <person name="Wang B."/>
            <person name="Ming Y."/>
            <person name="Chen Y."/>
            <person name="Zheng Y."/>
            <person name="Kuraku S."/>
            <person name="Pignatelli M."/>
            <person name="Herrero J."/>
            <person name="Beal K."/>
            <person name="Nozawa M."/>
            <person name="Li Q."/>
            <person name="Wang J."/>
            <person name="Zhang H."/>
            <person name="Yu L."/>
            <person name="Shigenobu S."/>
            <person name="Wang J."/>
            <person name="Liu J."/>
            <person name="Flicek P."/>
            <person name="Searle S."/>
            <person name="Wang J."/>
            <person name="Kuratani S."/>
            <person name="Yin Y."/>
            <person name="Aken B."/>
            <person name="Zhang G."/>
            <person name="Irie N."/>
        </authorList>
    </citation>
    <scope>NUCLEOTIDE SEQUENCE [LARGE SCALE GENOMIC DNA]</scope>
</reference>
<name>M7BPI8_CHEMY</name>
<dbReference type="AlphaFoldDB" id="M7BPI8"/>
<organism evidence="3 4">
    <name type="scientific">Chelonia mydas</name>
    <name type="common">Green sea-turtle</name>
    <name type="synonym">Chelonia agassizi</name>
    <dbReference type="NCBI Taxonomy" id="8469"/>
    <lineage>
        <taxon>Eukaryota</taxon>
        <taxon>Metazoa</taxon>
        <taxon>Chordata</taxon>
        <taxon>Craniata</taxon>
        <taxon>Vertebrata</taxon>
        <taxon>Euteleostomi</taxon>
        <taxon>Archelosauria</taxon>
        <taxon>Testudinata</taxon>
        <taxon>Testudines</taxon>
        <taxon>Cryptodira</taxon>
        <taxon>Durocryptodira</taxon>
        <taxon>Americhelydia</taxon>
        <taxon>Chelonioidea</taxon>
        <taxon>Cheloniidae</taxon>
        <taxon>Chelonia</taxon>
    </lineage>
</organism>
<dbReference type="Proteomes" id="UP000031443">
    <property type="component" value="Unassembled WGS sequence"/>
</dbReference>
<evidence type="ECO:0000259" key="2">
    <source>
        <dbReference type="Pfam" id="PF21047"/>
    </source>
</evidence>
<dbReference type="Pfam" id="PF21047">
    <property type="entry name" value="HEAT_Maestro"/>
    <property type="match status" value="1"/>
</dbReference>
<protein>
    <recommendedName>
        <fullName evidence="2">Maestro-like HEAT-repeats domain-containing protein</fullName>
    </recommendedName>
</protein>
<gene>
    <name evidence="3" type="ORF">UY3_08924</name>
</gene>
<feature type="region of interest" description="Disordered" evidence="1">
    <location>
        <begin position="1"/>
        <end position="21"/>
    </location>
</feature>
<evidence type="ECO:0000313" key="4">
    <source>
        <dbReference type="Proteomes" id="UP000031443"/>
    </source>
</evidence>
<keyword evidence="4" id="KW-1185">Reference proteome</keyword>
<accession>M7BPI8</accession>
<evidence type="ECO:0000256" key="1">
    <source>
        <dbReference type="SAM" id="MobiDB-lite"/>
    </source>
</evidence>
<proteinExistence type="predicted"/>
<feature type="domain" description="Maestro-like HEAT-repeats" evidence="2">
    <location>
        <begin position="23"/>
        <end position="148"/>
    </location>
</feature>
<dbReference type="InterPro" id="IPR048465">
    <property type="entry name" value="Maestro-like_HEAT"/>
</dbReference>
<sequence>MGQQQLLGLRQHTPTSGSSRVCQERARAIRSSTALLRSTITLPEFDSSAEFPRMGHHVAQLAVFISEPAKDISRQVREGVDGLDQLLLHQRRLTIHEAEDLWCWDWYRDSRLLGYRNTARVGEVFRKFFSEEQRRFFLRTALLAIHNPLLRVCQAGLLLTYFLLGEAQQLVGTRKLKLPLDLEQDSQFLCAVLHRLLPMGVGKANIHIQVDHQRTPLSQEQEGLWSLLSSVAGSAELGAGNRGTNIKGKHLADS</sequence>
<dbReference type="EMBL" id="KB534909">
    <property type="protein sequence ID" value="EMP33913.1"/>
    <property type="molecule type" value="Genomic_DNA"/>
</dbReference>
<evidence type="ECO:0000313" key="3">
    <source>
        <dbReference type="EMBL" id="EMP33913.1"/>
    </source>
</evidence>